<evidence type="ECO:0000256" key="3">
    <source>
        <dbReference type="ARBA" id="ARBA00022723"/>
    </source>
</evidence>
<dbReference type="SUPFAM" id="SSF52833">
    <property type="entry name" value="Thioredoxin-like"/>
    <property type="match status" value="1"/>
</dbReference>
<comment type="subcellular location">
    <subcellularLocation>
        <location evidence="1 8">Mitochondrion inner membrane</location>
    </subcellularLocation>
</comment>
<feature type="binding site" evidence="9">
    <location>
        <position position="169"/>
    </location>
    <ligand>
        <name>Cu cation</name>
        <dbReference type="ChEBI" id="CHEBI:23378"/>
    </ligand>
</feature>
<keyword evidence="7 11" id="KW-0472">Membrane</keyword>
<keyword evidence="11" id="KW-1133">Transmembrane helix</keyword>
<evidence type="ECO:0000313" key="12">
    <source>
        <dbReference type="Ensembl" id="ENSCSAVP00000003587.1"/>
    </source>
</evidence>
<dbReference type="STRING" id="51511.ENSCSAVP00000003587"/>
<reference evidence="12" key="3">
    <citation type="submission" date="2025-09" db="UniProtKB">
        <authorList>
            <consortium name="Ensembl"/>
        </authorList>
    </citation>
    <scope>IDENTIFICATION</scope>
</reference>
<dbReference type="GO" id="GO:0005507">
    <property type="term" value="F:copper ion binding"/>
    <property type="evidence" value="ECO:0007669"/>
    <property type="project" value="InterPro"/>
</dbReference>
<keyword evidence="5 8" id="KW-0186">Copper</keyword>
<dbReference type="PANTHER" id="PTHR12151:SF5">
    <property type="entry name" value="AT19154P"/>
    <property type="match status" value="1"/>
</dbReference>
<accession>H2YE39</accession>
<dbReference type="GO" id="GO:0033617">
    <property type="term" value="P:mitochondrial respiratory chain complex IV assembly"/>
    <property type="evidence" value="ECO:0007669"/>
    <property type="project" value="TreeGrafter"/>
</dbReference>
<evidence type="ECO:0000256" key="4">
    <source>
        <dbReference type="ARBA" id="ARBA00022792"/>
    </source>
</evidence>
<dbReference type="eggNOG" id="KOG2792">
    <property type="taxonomic scope" value="Eukaryota"/>
</dbReference>
<organism evidence="12 13">
    <name type="scientific">Ciona savignyi</name>
    <name type="common">Pacific transparent sea squirt</name>
    <dbReference type="NCBI Taxonomy" id="51511"/>
    <lineage>
        <taxon>Eukaryota</taxon>
        <taxon>Metazoa</taxon>
        <taxon>Chordata</taxon>
        <taxon>Tunicata</taxon>
        <taxon>Ascidiacea</taxon>
        <taxon>Phlebobranchia</taxon>
        <taxon>Cionidae</taxon>
        <taxon>Ciona</taxon>
    </lineage>
</organism>
<evidence type="ECO:0000256" key="10">
    <source>
        <dbReference type="PIRSR" id="PIRSR603782-2"/>
    </source>
</evidence>
<keyword evidence="11" id="KW-0812">Transmembrane</keyword>
<sequence length="299" mass="34120">MFCSFCLKCRPFSQCKIGEKIYSASLAATKVTQDKHSPLTHQRLLYTHSHNYIVKRNFSKSYTYFNDTSKNDTTAGNNSERPPEEPMPIKKRLLIVGAVLIIWGGVYYLATAKKKKKRLLERETQLSKTDIGAEDYNLIDHNGKAVSKKDFLGKWLLLYFGFTHCPDICPEELEKMADIIDLVDNDKSIPDLLPLFLSVDPERDTPAAIKEYVSEFHPKMVGLTGTPEDIKQASKAFRVYYSAGPKDEDNDYIVDHTIVMYLMNPKGNFVDYYGSRSVATNDIYSGIKRNMQNYARLHG</sequence>
<dbReference type="Pfam" id="PF02630">
    <property type="entry name" value="SCO1-SenC"/>
    <property type="match status" value="1"/>
</dbReference>
<comment type="similarity">
    <text evidence="2 8">Belongs to the SCO1/2 family.</text>
</comment>
<evidence type="ECO:0000256" key="9">
    <source>
        <dbReference type="PIRSR" id="PIRSR037736-1"/>
    </source>
</evidence>
<dbReference type="OMA" id="CCARKIS"/>
<dbReference type="AlphaFoldDB" id="H2YE39"/>
<proteinExistence type="inferred from homology"/>
<keyword evidence="8" id="KW-0143">Chaperone</keyword>
<evidence type="ECO:0008006" key="14">
    <source>
        <dbReference type="Google" id="ProtNLM"/>
    </source>
</evidence>
<reference evidence="13" key="1">
    <citation type="submission" date="2003-08" db="EMBL/GenBank/DDBJ databases">
        <authorList>
            <person name="Birren B."/>
            <person name="Nusbaum C."/>
            <person name="Abebe A."/>
            <person name="Abouelleil A."/>
            <person name="Adekoya E."/>
            <person name="Ait-zahra M."/>
            <person name="Allen N."/>
            <person name="Allen T."/>
            <person name="An P."/>
            <person name="Anderson M."/>
            <person name="Anderson S."/>
            <person name="Arachchi H."/>
            <person name="Armbruster J."/>
            <person name="Bachantsang P."/>
            <person name="Baldwin J."/>
            <person name="Barry A."/>
            <person name="Bayul T."/>
            <person name="Blitshsteyn B."/>
            <person name="Bloom T."/>
            <person name="Blye J."/>
            <person name="Boguslavskiy L."/>
            <person name="Borowsky M."/>
            <person name="Boukhgalter B."/>
            <person name="Brunache A."/>
            <person name="Butler J."/>
            <person name="Calixte N."/>
            <person name="Calvo S."/>
            <person name="Camarata J."/>
            <person name="Campo K."/>
            <person name="Chang J."/>
            <person name="Cheshatsang Y."/>
            <person name="Citroen M."/>
            <person name="Collymore A."/>
            <person name="Considine T."/>
            <person name="Cook A."/>
            <person name="Cooke P."/>
            <person name="Corum B."/>
            <person name="Cuomo C."/>
            <person name="David R."/>
            <person name="Dawoe T."/>
            <person name="Degray S."/>
            <person name="Dodge S."/>
            <person name="Dooley K."/>
            <person name="Dorje P."/>
            <person name="Dorjee K."/>
            <person name="Dorris L."/>
            <person name="Duffey N."/>
            <person name="Dupes A."/>
            <person name="Elkins T."/>
            <person name="Engels R."/>
            <person name="Erickson J."/>
            <person name="Farina A."/>
            <person name="Faro S."/>
            <person name="Ferreira P."/>
            <person name="Fischer H."/>
            <person name="Fitzgerald M."/>
            <person name="Foley K."/>
            <person name="Gage D."/>
            <person name="Galagan J."/>
            <person name="Gearin G."/>
            <person name="Gnerre S."/>
            <person name="Gnirke A."/>
            <person name="Goyette A."/>
            <person name="Graham J."/>
            <person name="Grandbois E."/>
            <person name="Gyaltsen K."/>
            <person name="Hafez N."/>
            <person name="Hagopian D."/>
            <person name="Hagos B."/>
            <person name="Hall J."/>
            <person name="Hatcher B."/>
            <person name="Heller A."/>
            <person name="Higgins H."/>
            <person name="Honan T."/>
            <person name="Horn A."/>
            <person name="Houde N."/>
            <person name="Hughes L."/>
            <person name="Hulme W."/>
            <person name="Husby E."/>
            <person name="Iliev I."/>
            <person name="Jaffe D."/>
            <person name="Jones C."/>
            <person name="Kamal M."/>
            <person name="Kamat A."/>
            <person name="Kamvysselis M."/>
            <person name="Karlsson E."/>
            <person name="Kells C."/>
            <person name="Kieu A."/>
            <person name="Kisner P."/>
            <person name="Kodira C."/>
            <person name="Kulbokas E."/>
            <person name="Labutti K."/>
            <person name="Lama D."/>
            <person name="Landers T."/>
            <person name="Leger J."/>
            <person name="Levine S."/>
            <person name="Lewis D."/>
            <person name="Lewis T."/>
            <person name="Lindblad-toh K."/>
            <person name="Liu X."/>
            <person name="Lokyitsang T."/>
            <person name="Lokyitsang Y."/>
            <person name="Lucien O."/>
            <person name="Lui A."/>
            <person name="Ma L.J."/>
            <person name="Mabbitt R."/>
            <person name="Macdonald J."/>
            <person name="Maclean C."/>
            <person name="Major J."/>
            <person name="Manning J."/>
            <person name="Marabella R."/>
            <person name="Maru K."/>
            <person name="Matthews C."/>
            <person name="Mauceli E."/>
            <person name="Mccarthy M."/>
            <person name="Mcdonough S."/>
            <person name="Mcghee T."/>
            <person name="Meldrim J."/>
            <person name="Meneus L."/>
            <person name="Mesirov J."/>
            <person name="Mihalev A."/>
            <person name="Mihova T."/>
            <person name="Mikkelsen T."/>
            <person name="Mlenga V."/>
            <person name="Moru K."/>
            <person name="Mozes J."/>
            <person name="Mulrain L."/>
            <person name="Munson G."/>
            <person name="Naylor J."/>
            <person name="Newes C."/>
            <person name="Nguyen C."/>
            <person name="Nguyen N."/>
            <person name="Nguyen T."/>
            <person name="Nicol R."/>
            <person name="Nielsen C."/>
            <person name="Nizzari M."/>
            <person name="Norbu C."/>
            <person name="Norbu N."/>
            <person name="O'donnell P."/>
            <person name="Okoawo O."/>
            <person name="O'leary S."/>
            <person name="Omotosho B."/>
            <person name="O'neill K."/>
            <person name="Osman S."/>
            <person name="Parker S."/>
            <person name="Perrin D."/>
            <person name="Phunkhang P."/>
            <person name="Piqani B."/>
            <person name="Purcell S."/>
            <person name="Rachupka T."/>
            <person name="Ramasamy U."/>
            <person name="Rameau R."/>
            <person name="Ray V."/>
            <person name="Raymond C."/>
            <person name="Retta R."/>
            <person name="Richardson S."/>
            <person name="Rise C."/>
            <person name="Rodriguez J."/>
            <person name="Rogers J."/>
            <person name="Rogov P."/>
            <person name="Rutman M."/>
            <person name="Schupbach R."/>
            <person name="Seaman C."/>
            <person name="Settipalli S."/>
            <person name="Sharpe T."/>
            <person name="Sheridan J."/>
            <person name="Sherpa N."/>
            <person name="Shi J."/>
            <person name="Smirnov S."/>
            <person name="Smith C."/>
            <person name="Sougnez C."/>
            <person name="Spencer B."/>
            <person name="Stalker J."/>
            <person name="Stange-thomann N."/>
            <person name="Stavropoulos S."/>
            <person name="Stetson K."/>
            <person name="Stone C."/>
            <person name="Stone S."/>
            <person name="Stubbs M."/>
            <person name="Talamas J."/>
            <person name="Tchuinga P."/>
            <person name="Tenzing P."/>
            <person name="Tesfaye S."/>
            <person name="Theodore J."/>
            <person name="Thoulutsang Y."/>
            <person name="Topham K."/>
            <person name="Towey S."/>
            <person name="Tsamla T."/>
            <person name="Tsomo N."/>
            <person name="Vallee D."/>
            <person name="Vassiliev H."/>
            <person name="Venkataraman V."/>
            <person name="Vinson J."/>
            <person name="Vo A."/>
            <person name="Wade C."/>
            <person name="Wang S."/>
            <person name="Wangchuk T."/>
            <person name="Wangdi T."/>
            <person name="Whittaker C."/>
            <person name="Wilkinson J."/>
            <person name="Wu Y."/>
            <person name="Wyman D."/>
            <person name="Yadav S."/>
            <person name="Yang S."/>
            <person name="Yang X."/>
            <person name="Yeager S."/>
            <person name="Yee E."/>
            <person name="Young G."/>
            <person name="Zainoun J."/>
            <person name="Zembeck L."/>
            <person name="Zimmer A."/>
            <person name="Zody M."/>
            <person name="Lander E."/>
        </authorList>
    </citation>
    <scope>NUCLEOTIDE SEQUENCE [LARGE SCALE GENOMIC DNA]</scope>
</reference>
<dbReference type="PIRSF" id="PIRSF037736">
    <property type="entry name" value="SCO1"/>
    <property type="match status" value="1"/>
</dbReference>
<keyword evidence="4 8" id="KW-0999">Mitochondrion inner membrane</keyword>
<evidence type="ECO:0000256" key="1">
    <source>
        <dbReference type="ARBA" id="ARBA00004273"/>
    </source>
</evidence>
<dbReference type="HOGENOM" id="CLU_050131_0_2_1"/>
<comment type="subunit">
    <text evidence="8">Homodimer.</text>
</comment>
<keyword evidence="13" id="KW-1185">Reference proteome</keyword>
<dbReference type="CDD" id="cd02968">
    <property type="entry name" value="SCO"/>
    <property type="match status" value="1"/>
</dbReference>
<feature type="binding site" evidence="9">
    <location>
        <position position="256"/>
    </location>
    <ligand>
        <name>Cu cation</name>
        <dbReference type="ChEBI" id="CHEBI:23378"/>
    </ligand>
</feature>
<feature type="transmembrane region" description="Helical" evidence="11">
    <location>
        <begin position="93"/>
        <end position="110"/>
    </location>
</feature>
<keyword evidence="10" id="KW-1015">Disulfide bond</keyword>
<dbReference type="Ensembl" id="ENSCSAVT00000003642.1">
    <property type="protein sequence ID" value="ENSCSAVP00000003587.1"/>
    <property type="gene ID" value="ENSCSAVG00000002135.1"/>
</dbReference>
<evidence type="ECO:0000313" key="13">
    <source>
        <dbReference type="Proteomes" id="UP000007875"/>
    </source>
</evidence>
<dbReference type="GeneTree" id="ENSGT00390000004323"/>
<evidence type="ECO:0000256" key="8">
    <source>
        <dbReference type="PIRNR" id="PIRNR037736"/>
    </source>
</evidence>
<dbReference type="InterPro" id="IPR036249">
    <property type="entry name" value="Thioredoxin-like_sf"/>
</dbReference>
<dbReference type="InterPro" id="IPR017276">
    <property type="entry name" value="Synth_of_cyt-c-oxidase_Sco1/2"/>
</dbReference>
<evidence type="ECO:0000256" key="7">
    <source>
        <dbReference type="ARBA" id="ARBA00023136"/>
    </source>
</evidence>
<evidence type="ECO:0000256" key="11">
    <source>
        <dbReference type="SAM" id="Phobius"/>
    </source>
</evidence>
<evidence type="ECO:0000256" key="2">
    <source>
        <dbReference type="ARBA" id="ARBA00010996"/>
    </source>
</evidence>
<dbReference type="Gene3D" id="3.40.30.10">
    <property type="entry name" value="Glutaredoxin"/>
    <property type="match status" value="1"/>
</dbReference>
<protein>
    <recommendedName>
        <fullName evidence="14">Thioredoxin domain-containing protein</fullName>
    </recommendedName>
</protein>
<evidence type="ECO:0000256" key="5">
    <source>
        <dbReference type="ARBA" id="ARBA00023008"/>
    </source>
</evidence>
<dbReference type="GO" id="GO:0006878">
    <property type="term" value="P:intracellular copper ion homeostasis"/>
    <property type="evidence" value="ECO:0007669"/>
    <property type="project" value="UniProtKB-UniRule"/>
</dbReference>
<evidence type="ECO:0000256" key="6">
    <source>
        <dbReference type="ARBA" id="ARBA00023128"/>
    </source>
</evidence>
<dbReference type="GO" id="GO:0005743">
    <property type="term" value="C:mitochondrial inner membrane"/>
    <property type="evidence" value="ECO:0007669"/>
    <property type="project" value="UniProtKB-SubCell"/>
</dbReference>
<feature type="binding site" evidence="9">
    <location>
        <position position="165"/>
    </location>
    <ligand>
        <name>Cu cation</name>
        <dbReference type="ChEBI" id="CHEBI:23378"/>
    </ligand>
</feature>
<dbReference type="FunFam" id="3.40.30.10:FF:000013">
    <property type="entry name" value="Blast:Protein SCO1 homolog, mitochondrial"/>
    <property type="match status" value="1"/>
</dbReference>
<keyword evidence="3 8" id="KW-0479">Metal-binding</keyword>
<comment type="function">
    <text evidence="8">Copper metallochaperone essential for the synthesis and maturation of cytochrome c oxidase subunit II (MT-CO2/COX2) by facilitating the incorporation of copper into the Cu(A) site of MT-CO2/COX2.</text>
</comment>
<dbReference type="InParanoid" id="H2YE39"/>
<name>H2YE39_CIOSA</name>
<dbReference type="Proteomes" id="UP000007875">
    <property type="component" value="Unassembled WGS sequence"/>
</dbReference>
<feature type="disulfide bond" description="Redox-active" evidence="10">
    <location>
        <begin position="165"/>
        <end position="169"/>
    </location>
</feature>
<dbReference type="PANTHER" id="PTHR12151">
    <property type="entry name" value="ELECTRON TRANSPORT PROTIN SCO1/SENC FAMILY MEMBER"/>
    <property type="match status" value="1"/>
</dbReference>
<dbReference type="InterPro" id="IPR003782">
    <property type="entry name" value="SCO1/SenC"/>
</dbReference>
<keyword evidence="6 8" id="KW-0496">Mitochondrion</keyword>
<reference evidence="12" key="2">
    <citation type="submission" date="2025-08" db="UniProtKB">
        <authorList>
            <consortium name="Ensembl"/>
        </authorList>
    </citation>
    <scope>IDENTIFICATION</scope>
</reference>
<dbReference type="GO" id="GO:0016531">
    <property type="term" value="F:copper chaperone activity"/>
    <property type="evidence" value="ECO:0007669"/>
    <property type="project" value="InterPro"/>
</dbReference>